<evidence type="ECO:0000313" key="1">
    <source>
        <dbReference type="EMBL" id="KAG7055001.1"/>
    </source>
</evidence>
<sequence>MTIRSCVGGLTACHRNLVEARIGTDIAHGPSLLGSLV</sequence>
<reference evidence="1" key="1">
    <citation type="submission" date="2021-05" db="EMBL/GenBank/DDBJ databases">
        <title>Comparative genomics of three Colletotrichum scovillei strains and genetic complementation revealed genes involved fungal growth and virulence on chili pepper.</title>
        <authorList>
            <person name="Hsieh D.-K."/>
            <person name="Chuang S.-C."/>
            <person name="Chen C.-Y."/>
            <person name="Chao Y.-T."/>
            <person name="Lu M.-Y.J."/>
            <person name="Lee M.-H."/>
            <person name="Shih M.-C."/>
        </authorList>
    </citation>
    <scope>NUCLEOTIDE SEQUENCE</scope>
    <source>
        <strain evidence="1">Coll-153</strain>
    </source>
</reference>
<comment type="caution">
    <text evidence="1">The sequence shown here is derived from an EMBL/GenBank/DDBJ whole genome shotgun (WGS) entry which is preliminary data.</text>
</comment>
<accession>A0A9P7UGL2</accession>
<keyword evidence="2" id="KW-1185">Reference proteome</keyword>
<evidence type="ECO:0000313" key="2">
    <source>
        <dbReference type="Proteomes" id="UP000699042"/>
    </source>
</evidence>
<dbReference type="Proteomes" id="UP000699042">
    <property type="component" value="Unassembled WGS sequence"/>
</dbReference>
<proteinExistence type="predicted"/>
<protein>
    <submittedName>
        <fullName evidence="1">Uncharacterized protein</fullName>
    </submittedName>
</protein>
<name>A0A9P7UGL2_9PEZI</name>
<dbReference type="AlphaFoldDB" id="A0A9P7UGL2"/>
<organism evidence="1 2">
    <name type="scientific">Colletotrichum scovillei</name>
    <dbReference type="NCBI Taxonomy" id="1209932"/>
    <lineage>
        <taxon>Eukaryota</taxon>
        <taxon>Fungi</taxon>
        <taxon>Dikarya</taxon>
        <taxon>Ascomycota</taxon>
        <taxon>Pezizomycotina</taxon>
        <taxon>Sordariomycetes</taxon>
        <taxon>Hypocreomycetidae</taxon>
        <taxon>Glomerellales</taxon>
        <taxon>Glomerellaceae</taxon>
        <taxon>Colletotrichum</taxon>
        <taxon>Colletotrichum acutatum species complex</taxon>
    </lineage>
</organism>
<dbReference type="EMBL" id="JAESDN010000002">
    <property type="protein sequence ID" value="KAG7055001.1"/>
    <property type="molecule type" value="Genomic_DNA"/>
</dbReference>
<gene>
    <name evidence="1" type="ORF">JMJ77_007470</name>
</gene>